<keyword evidence="3" id="KW-1185">Reference proteome</keyword>
<dbReference type="EMBL" id="CP060783">
    <property type="protein sequence ID" value="QNP47146.1"/>
    <property type="molecule type" value="Genomic_DNA"/>
</dbReference>
<proteinExistence type="predicted"/>
<dbReference type="AlphaFoldDB" id="A0A7H0GFT0"/>
<feature type="region of interest" description="Disordered" evidence="1">
    <location>
        <begin position="170"/>
        <end position="200"/>
    </location>
</feature>
<gene>
    <name evidence="2" type="ORF">H9K75_12030</name>
</gene>
<accession>A0A7H0GFT0</accession>
<organism evidence="2 3">
    <name type="scientific">Diaphorobacter aerolatus</name>
    <dbReference type="NCBI Taxonomy" id="1288495"/>
    <lineage>
        <taxon>Bacteria</taxon>
        <taxon>Pseudomonadati</taxon>
        <taxon>Pseudomonadota</taxon>
        <taxon>Betaproteobacteria</taxon>
        <taxon>Burkholderiales</taxon>
        <taxon>Comamonadaceae</taxon>
        <taxon>Diaphorobacter</taxon>
    </lineage>
</organism>
<evidence type="ECO:0000256" key="1">
    <source>
        <dbReference type="SAM" id="MobiDB-lite"/>
    </source>
</evidence>
<evidence type="ECO:0000313" key="2">
    <source>
        <dbReference type="EMBL" id="QNP47146.1"/>
    </source>
</evidence>
<evidence type="ECO:0000313" key="3">
    <source>
        <dbReference type="Proteomes" id="UP000516028"/>
    </source>
</evidence>
<evidence type="ECO:0008006" key="4">
    <source>
        <dbReference type="Google" id="ProtNLM"/>
    </source>
</evidence>
<dbReference type="Proteomes" id="UP000516028">
    <property type="component" value="Chromosome"/>
</dbReference>
<name>A0A7H0GFT0_9BURK</name>
<dbReference type="RefSeq" id="WP_187722857.1">
    <property type="nucleotide sequence ID" value="NZ_CP060783.1"/>
</dbReference>
<feature type="compositionally biased region" description="Low complexity" evidence="1">
    <location>
        <begin position="175"/>
        <end position="191"/>
    </location>
</feature>
<protein>
    <recommendedName>
        <fullName evidence="4">Type IV pilus modification protein PilV</fullName>
    </recommendedName>
</protein>
<sequence length="200" mass="20535">MSTRKIGKAAMAARGREGGFTLLESGIALLVVAIGMLGPLKMMAHAMASSSTANARSVAALQAASLASIIQSNAAYWRDGEGRTASITLKQGKIDAGSSLGVANGLNCDATGVVARPQCSPEELVGNDLVEWAGSLDAALPNPSGSIQCTQTTQRLTRCTVTVRWHERYVSGNGSADPSTSAATATASDSPRSFITHVSI</sequence>
<dbReference type="KEGG" id="daer:H9K75_12030"/>
<reference evidence="2 3" key="1">
    <citation type="submission" date="2020-08" db="EMBL/GenBank/DDBJ databases">
        <title>Genome sequence of Diaphorobacter aerolatus KACC 16536T.</title>
        <authorList>
            <person name="Hyun D.-W."/>
            <person name="Bae J.-W."/>
        </authorList>
    </citation>
    <scope>NUCLEOTIDE SEQUENCE [LARGE SCALE GENOMIC DNA]</scope>
    <source>
        <strain evidence="2 3">KACC 16536</strain>
    </source>
</reference>